<dbReference type="Pfam" id="PF00583">
    <property type="entry name" value="Acetyltransf_1"/>
    <property type="match status" value="1"/>
</dbReference>
<evidence type="ECO:0000313" key="3">
    <source>
        <dbReference type="Proteomes" id="UP000886887"/>
    </source>
</evidence>
<protein>
    <submittedName>
        <fullName evidence="2">GNAT family N-acetyltransferase</fullName>
    </submittedName>
</protein>
<proteinExistence type="predicted"/>
<sequence length="200" mass="23126">MMCRSLCRQALSEIPEGYHVRTCRRDELELWYAFPYDEGAQEHRAAMARYFDAVYRPYGDAFWRSCLFVCDAQDTPVGTCFAWKAYGCVTTIQWFKVRRDCEGHGLGRGLLSHVMRALNENDFPVFLHTQPGSFRAIKLYTDMGFALLTDPEIGYRPNELEAGLPFLQAHMPPDAYARLRFERAPEAFLQAVRSSRTNEF</sequence>
<comment type="caution">
    <text evidence="2">The sequence shown here is derived from an EMBL/GenBank/DDBJ whole genome shotgun (WGS) entry which is preliminary data.</text>
</comment>
<dbReference type="InterPro" id="IPR016181">
    <property type="entry name" value="Acyl_CoA_acyltransferase"/>
</dbReference>
<reference evidence="2" key="2">
    <citation type="journal article" date="2021" name="PeerJ">
        <title>Extensive microbial diversity within the chicken gut microbiome revealed by metagenomics and culture.</title>
        <authorList>
            <person name="Gilroy R."/>
            <person name="Ravi A."/>
            <person name="Getino M."/>
            <person name="Pursley I."/>
            <person name="Horton D.L."/>
            <person name="Alikhan N.F."/>
            <person name="Baker D."/>
            <person name="Gharbi K."/>
            <person name="Hall N."/>
            <person name="Watson M."/>
            <person name="Adriaenssens E.M."/>
            <person name="Foster-Nyarko E."/>
            <person name="Jarju S."/>
            <person name="Secka A."/>
            <person name="Antonio M."/>
            <person name="Oren A."/>
            <person name="Chaudhuri R.R."/>
            <person name="La Ragione R."/>
            <person name="Hildebrand F."/>
            <person name="Pallen M.J."/>
        </authorList>
    </citation>
    <scope>NUCLEOTIDE SEQUENCE</scope>
    <source>
        <strain evidence="2">ChiSxjej2B14-6234</strain>
    </source>
</reference>
<name>A0A9D1CQV0_9FIRM</name>
<dbReference type="CDD" id="cd04301">
    <property type="entry name" value="NAT_SF"/>
    <property type="match status" value="1"/>
</dbReference>
<evidence type="ECO:0000313" key="2">
    <source>
        <dbReference type="EMBL" id="HIQ71990.1"/>
    </source>
</evidence>
<dbReference type="SUPFAM" id="SSF55729">
    <property type="entry name" value="Acyl-CoA N-acyltransferases (Nat)"/>
    <property type="match status" value="1"/>
</dbReference>
<dbReference type="AlphaFoldDB" id="A0A9D1CQV0"/>
<dbReference type="Proteomes" id="UP000886887">
    <property type="component" value="Unassembled WGS sequence"/>
</dbReference>
<accession>A0A9D1CQV0</accession>
<dbReference type="EMBL" id="DVFJ01000026">
    <property type="protein sequence ID" value="HIQ71990.1"/>
    <property type="molecule type" value="Genomic_DNA"/>
</dbReference>
<evidence type="ECO:0000259" key="1">
    <source>
        <dbReference type="PROSITE" id="PS51186"/>
    </source>
</evidence>
<dbReference type="PROSITE" id="PS51186">
    <property type="entry name" value="GNAT"/>
    <property type="match status" value="1"/>
</dbReference>
<dbReference type="InterPro" id="IPR000182">
    <property type="entry name" value="GNAT_dom"/>
</dbReference>
<feature type="domain" description="N-acetyltransferase" evidence="1">
    <location>
        <begin position="18"/>
        <end position="167"/>
    </location>
</feature>
<dbReference type="GO" id="GO:0016747">
    <property type="term" value="F:acyltransferase activity, transferring groups other than amino-acyl groups"/>
    <property type="evidence" value="ECO:0007669"/>
    <property type="project" value="InterPro"/>
</dbReference>
<organism evidence="2 3">
    <name type="scientific">Candidatus Onthenecus intestinigallinarum</name>
    <dbReference type="NCBI Taxonomy" id="2840875"/>
    <lineage>
        <taxon>Bacteria</taxon>
        <taxon>Bacillati</taxon>
        <taxon>Bacillota</taxon>
        <taxon>Clostridia</taxon>
        <taxon>Eubacteriales</taxon>
        <taxon>Candidatus Onthenecus</taxon>
    </lineage>
</organism>
<reference evidence="2" key="1">
    <citation type="submission" date="2020-10" db="EMBL/GenBank/DDBJ databases">
        <authorList>
            <person name="Gilroy R."/>
        </authorList>
    </citation>
    <scope>NUCLEOTIDE SEQUENCE</scope>
    <source>
        <strain evidence="2">ChiSxjej2B14-6234</strain>
    </source>
</reference>
<gene>
    <name evidence="2" type="ORF">IAB73_07280</name>
</gene>
<dbReference type="Gene3D" id="3.40.630.30">
    <property type="match status" value="1"/>
</dbReference>